<keyword evidence="2" id="KW-1185">Reference proteome</keyword>
<proteinExistence type="predicted"/>
<protein>
    <submittedName>
        <fullName evidence="1">Uncharacterized protein</fullName>
    </submittedName>
</protein>
<evidence type="ECO:0000313" key="2">
    <source>
        <dbReference type="Proteomes" id="UP001153332"/>
    </source>
</evidence>
<comment type="caution">
    <text evidence="1">The sequence shown here is derived from an EMBL/GenBank/DDBJ whole genome shotgun (WGS) entry which is preliminary data.</text>
</comment>
<evidence type="ECO:0000313" key="1">
    <source>
        <dbReference type="EMBL" id="KAJ8122727.1"/>
    </source>
</evidence>
<name>A0ACC2J5X7_9PEZI</name>
<dbReference type="EMBL" id="JAPUUL010003494">
    <property type="protein sequence ID" value="KAJ8122727.1"/>
    <property type="molecule type" value="Genomic_DNA"/>
</dbReference>
<gene>
    <name evidence="1" type="ORF">O1611_g9772</name>
</gene>
<organism evidence="1 2">
    <name type="scientific">Lasiodiplodia mahajangana</name>
    <dbReference type="NCBI Taxonomy" id="1108764"/>
    <lineage>
        <taxon>Eukaryota</taxon>
        <taxon>Fungi</taxon>
        <taxon>Dikarya</taxon>
        <taxon>Ascomycota</taxon>
        <taxon>Pezizomycotina</taxon>
        <taxon>Dothideomycetes</taxon>
        <taxon>Dothideomycetes incertae sedis</taxon>
        <taxon>Botryosphaeriales</taxon>
        <taxon>Botryosphaeriaceae</taxon>
        <taxon>Lasiodiplodia</taxon>
    </lineage>
</organism>
<accession>A0ACC2J5X7</accession>
<dbReference type="Proteomes" id="UP001153332">
    <property type="component" value="Unassembled WGS sequence"/>
</dbReference>
<reference evidence="1" key="1">
    <citation type="submission" date="2022-12" db="EMBL/GenBank/DDBJ databases">
        <title>Genome Sequence of Lasiodiplodia mahajangana.</title>
        <authorList>
            <person name="Buettner E."/>
        </authorList>
    </citation>
    <scope>NUCLEOTIDE SEQUENCE</scope>
    <source>
        <strain evidence="1">VT137</strain>
    </source>
</reference>
<sequence length="353" mass="39524">MRHKCDPAAVACRPGAGDRQKLSGLGWGKLAGVPTWTWRRGFRFQVVVTARSVEKGKRIVESVKPRRVSYVVVDDIAKEGAFDQIFQSQAPFDYVVHTASPYHMNVQDPVKDFLDPAIKGTTGIMKSIKKYGATVKRVVITSSSAAILNPEKHEKVYDETFWAPTTLDNAMKNPAKYAYGASKVLAEKAAWAFIEDEKPNFDLAVINCTYTFGPIQRKLPNLEAMNTSNHRIRDMMQGKMRNGLEPTMPVFTWVDVRDVALAHLRAMTVPSAGGNRFYVVGGHFSNKQILDVIRDQFPSLASRLPVDAVDDFPDDVYRFNNSKSREILGIKYIGFESSVIDTVMSILKLFPEV</sequence>